<feature type="coiled-coil region" evidence="1">
    <location>
        <begin position="51"/>
        <end position="78"/>
    </location>
</feature>
<sequence>MASASAARQSSSVPSAHARFDSQRPTPSGPSTVSYREPPATKHCGAAPLTHAQLLAKNAQLEAQLQGLSSLNEELLRSAGLSRLQEENARLRAELDAQQPPHMPAGLSAADAARLDSVAAEALARFDPTPPLWTAERWVASLAPEHELSSALLRRLRERTPDARLERGFLCALGGTASEAMVLALLREAGVLEALADKARRIWRALANLSTANTSTPPSPAPSPMVAASLASIEARTAAYGGMEAALGYGPPDSRDAMRIEHCDGSDAALGFTPAGFDTPTTSEIEYWYVADPDGGLARLRRNAWPGARPAPQRAPRVQAVCAELNERLRRAGEREVGEREVVAARLYTGPMAAKYDAALRAVHAAAVVRPGASPAQRATEHAKQEWHRLCKENTYRCTLRLLNSAIVKLSKLSTPQPLFCVSLDSELLPYARGDQPLRRSDDVLLGTAIVHGFTSKPLVVDYALRSPGGRVLQLDAGAVGRSANLGQLASPPHDGVHVFPPLTAFELSGCHAHGPLTVLELRVAATAEWQRPGLDRHIEANSQPPDGQWAAKVLKCSSEYDDDLWSASQLLGPPKVYPAYGDITGVWAAAGNGERPHEFVELEFESPMYVSALEIYETYRPGACVRVCLHTTAGGWDEVWRGRSEQDRLPAVSRVFSPPLQWRGYPTTAVRIDICAPTNSAGPAQVDAVRLLGYLAPPWSVEPRKVAVGASDRRQPSRGREQGIWRITTAFDRP</sequence>
<keyword evidence="5" id="KW-1185">Reference proteome</keyword>
<accession>A0AB34J6E9</accession>
<evidence type="ECO:0000256" key="1">
    <source>
        <dbReference type="SAM" id="Coils"/>
    </source>
</evidence>
<evidence type="ECO:0000313" key="4">
    <source>
        <dbReference type="EMBL" id="KAL1512136.1"/>
    </source>
</evidence>
<reference evidence="4 5" key="1">
    <citation type="journal article" date="2024" name="Science">
        <title>Giant polyketide synthase enzymes in the biosynthesis of giant marine polyether toxins.</title>
        <authorList>
            <person name="Fallon T.R."/>
            <person name="Shende V.V."/>
            <person name="Wierzbicki I.H."/>
            <person name="Pendleton A.L."/>
            <person name="Watervoot N.F."/>
            <person name="Auber R.P."/>
            <person name="Gonzalez D.J."/>
            <person name="Wisecaver J.H."/>
            <person name="Moore B.S."/>
        </authorList>
    </citation>
    <scope>NUCLEOTIDE SEQUENCE [LARGE SCALE GENOMIC DNA]</scope>
    <source>
        <strain evidence="4 5">12B1</strain>
    </source>
</reference>
<feature type="region of interest" description="Disordered" evidence="2">
    <location>
        <begin position="1"/>
        <end position="44"/>
    </location>
</feature>
<feature type="compositionally biased region" description="Polar residues" evidence="2">
    <location>
        <begin position="23"/>
        <end position="34"/>
    </location>
</feature>
<dbReference type="InterPro" id="IPR058897">
    <property type="entry name" value="PAPPA_SD_C"/>
</dbReference>
<keyword evidence="1" id="KW-0175">Coiled coil</keyword>
<proteinExistence type="predicted"/>
<evidence type="ECO:0000313" key="5">
    <source>
        <dbReference type="Proteomes" id="UP001515480"/>
    </source>
</evidence>
<comment type="caution">
    <text evidence="4">The sequence shown here is derived from an EMBL/GenBank/DDBJ whole genome shotgun (WGS) entry which is preliminary data.</text>
</comment>
<dbReference type="EMBL" id="JBGBPQ010000013">
    <property type="protein sequence ID" value="KAL1512136.1"/>
    <property type="molecule type" value="Genomic_DNA"/>
</dbReference>
<feature type="compositionally biased region" description="Low complexity" evidence="2">
    <location>
        <begin position="1"/>
        <end position="16"/>
    </location>
</feature>
<dbReference type="Proteomes" id="UP001515480">
    <property type="component" value="Unassembled WGS sequence"/>
</dbReference>
<name>A0AB34J6E9_PRYPA</name>
<protein>
    <recommendedName>
        <fullName evidence="3">Pappalysin-1 SD scarf domain-containing protein</fullName>
    </recommendedName>
</protein>
<dbReference type="AlphaFoldDB" id="A0AB34J6E9"/>
<evidence type="ECO:0000256" key="2">
    <source>
        <dbReference type="SAM" id="MobiDB-lite"/>
    </source>
</evidence>
<evidence type="ECO:0000259" key="3">
    <source>
        <dbReference type="Pfam" id="PF25900"/>
    </source>
</evidence>
<dbReference type="Pfam" id="PF25900">
    <property type="entry name" value="PAPPA"/>
    <property type="match status" value="1"/>
</dbReference>
<gene>
    <name evidence="4" type="ORF">AB1Y20_005404</name>
</gene>
<feature type="domain" description="Pappalysin-1 SD scarf" evidence="3">
    <location>
        <begin position="548"/>
        <end position="623"/>
    </location>
</feature>
<organism evidence="4 5">
    <name type="scientific">Prymnesium parvum</name>
    <name type="common">Toxic golden alga</name>
    <dbReference type="NCBI Taxonomy" id="97485"/>
    <lineage>
        <taxon>Eukaryota</taxon>
        <taxon>Haptista</taxon>
        <taxon>Haptophyta</taxon>
        <taxon>Prymnesiophyceae</taxon>
        <taxon>Prymnesiales</taxon>
        <taxon>Prymnesiaceae</taxon>
        <taxon>Prymnesium</taxon>
    </lineage>
</organism>